<evidence type="ECO:0000313" key="2">
    <source>
        <dbReference type="EMBL" id="GBL86366.1"/>
    </source>
</evidence>
<accession>A0A4Y2B4Z6</accession>
<keyword evidence="1" id="KW-1133">Transmembrane helix</keyword>
<sequence length="90" mass="9821">MAIQAGKSITSTSQLVSAPLTGLEMMLSSSLNMALFLPTSKGFISLTTIIAVVVELARHFTMPRSIFSRVLAYEEASAKLRTRMAKKSRQ</sequence>
<dbReference type="AlphaFoldDB" id="A0A4Y2B4Z6"/>
<protein>
    <submittedName>
        <fullName evidence="2">Uncharacterized protein</fullName>
    </submittedName>
</protein>
<evidence type="ECO:0000256" key="1">
    <source>
        <dbReference type="SAM" id="Phobius"/>
    </source>
</evidence>
<comment type="caution">
    <text evidence="2">The sequence shown here is derived from an EMBL/GenBank/DDBJ whole genome shotgun (WGS) entry which is preliminary data.</text>
</comment>
<dbReference type="EMBL" id="BGPR01000048">
    <property type="protein sequence ID" value="GBL86366.1"/>
    <property type="molecule type" value="Genomic_DNA"/>
</dbReference>
<name>A0A4Y2B4Z6_ARAVE</name>
<gene>
    <name evidence="2" type="ORF">AVEN_164540_1</name>
</gene>
<dbReference type="Proteomes" id="UP000499080">
    <property type="component" value="Unassembled WGS sequence"/>
</dbReference>
<organism evidence="2 3">
    <name type="scientific">Araneus ventricosus</name>
    <name type="common">Orbweaver spider</name>
    <name type="synonym">Epeira ventricosa</name>
    <dbReference type="NCBI Taxonomy" id="182803"/>
    <lineage>
        <taxon>Eukaryota</taxon>
        <taxon>Metazoa</taxon>
        <taxon>Ecdysozoa</taxon>
        <taxon>Arthropoda</taxon>
        <taxon>Chelicerata</taxon>
        <taxon>Arachnida</taxon>
        <taxon>Araneae</taxon>
        <taxon>Araneomorphae</taxon>
        <taxon>Entelegynae</taxon>
        <taxon>Araneoidea</taxon>
        <taxon>Araneidae</taxon>
        <taxon>Araneus</taxon>
    </lineage>
</organism>
<keyword evidence="1" id="KW-0812">Transmembrane</keyword>
<feature type="transmembrane region" description="Helical" evidence="1">
    <location>
        <begin position="33"/>
        <end position="54"/>
    </location>
</feature>
<reference evidence="2 3" key="1">
    <citation type="journal article" date="2019" name="Sci. Rep.">
        <title>Orb-weaving spider Araneus ventricosus genome elucidates the spidroin gene catalogue.</title>
        <authorList>
            <person name="Kono N."/>
            <person name="Nakamura H."/>
            <person name="Ohtoshi R."/>
            <person name="Moran D.A.P."/>
            <person name="Shinohara A."/>
            <person name="Yoshida Y."/>
            <person name="Fujiwara M."/>
            <person name="Mori M."/>
            <person name="Tomita M."/>
            <person name="Arakawa K."/>
        </authorList>
    </citation>
    <scope>NUCLEOTIDE SEQUENCE [LARGE SCALE GENOMIC DNA]</scope>
</reference>
<proteinExistence type="predicted"/>
<keyword evidence="3" id="KW-1185">Reference proteome</keyword>
<evidence type="ECO:0000313" key="3">
    <source>
        <dbReference type="Proteomes" id="UP000499080"/>
    </source>
</evidence>
<keyword evidence="1" id="KW-0472">Membrane</keyword>